<dbReference type="Proteomes" id="UP001432109">
    <property type="component" value="Segment"/>
</dbReference>
<organism evidence="1 2">
    <name type="scientific">Staphylococcus phage CF5</name>
    <dbReference type="NCBI Taxonomy" id="3113739"/>
    <lineage>
        <taxon>Viruses</taxon>
        <taxon>Duplodnaviria</taxon>
        <taxon>Heunggongvirae</taxon>
        <taxon>Uroviricota</taxon>
        <taxon>Caudoviricetes</taxon>
        <taxon>Herelleviridae</taxon>
        <taxon>Twortvirinae</taxon>
        <taxon>Silviavirus</taxon>
    </lineage>
</organism>
<reference evidence="1" key="1">
    <citation type="submission" date="2023-12" db="EMBL/GenBank/DDBJ databases">
        <title>Isolation and Characterisation of Novel Lytic Bacteriophages for therapeutic applications in Prosthetic Joint Infections.</title>
        <authorList>
            <person name="Burton N."/>
            <person name="Melo L.D.R."/>
            <person name="Pearce B."/>
            <person name="Tadesse M.D."/>
            <person name="Vryonis E."/>
            <person name="Sagona A."/>
        </authorList>
    </citation>
    <scope>NUCLEOTIDE SEQUENCE</scope>
</reference>
<sequence>MEKFEKTDVVINIKVKATANIPYRDDYDITNNLHEIVEDNLFVASSSANLLIQGREIGDID</sequence>
<dbReference type="EMBL" id="PP034390">
    <property type="protein sequence ID" value="WRW34765.1"/>
    <property type="molecule type" value="Genomic_DNA"/>
</dbReference>
<evidence type="ECO:0000313" key="2">
    <source>
        <dbReference type="Proteomes" id="UP001432109"/>
    </source>
</evidence>
<proteinExistence type="predicted"/>
<protein>
    <submittedName>
        <fullName evidence="1">Uncharacterized protein</fullName>
    </submittedName>
</protein>
<gene>
    <name evidence="1" type="ORF">CF5_0042</name>
</gene>
<name>A0AAX4J7R4_9CAUD</name>
<accession>A0AAX4J7R4</accession>
<evidence type="ECO:0000313" key="1">
    <source>
        <dbReference type="EMBL" id="WRW34765.1"/>
    </source>
</evidence>